<dbReference type="GeneID" id="22111357"/>
<keyword evidence="2" id="KW-1185">Reference proteome</keyword>
<reference evidence="1 2" key="1">
    <citation type="submission" date="2014-09" db="EMBL/GenBank/DDBJ databases">
        <authorList>
            <person name="Lapin J.S."/>
            <person name="Pope W.H."/>
            <person name="Hua J."/>
            <person name="Ford M.E."/>
            <person name="Conway J.F."/>
            <person name="Hatfull G.F."/>
            <person name="Hendrix R.W."/>
        </authorList>
    </citation>
    <scope>NUCLEOTIDE SEQUENCE [LARGE SCALE GENOMIC DNA]</scope>
</reference>
<dbReference type="OrthoDB" id="35211at10239"/>
<dbReference type="RefSeq" id="YP_009101904.1">
    <property type="nucleotide sequence ID" value="NC_025447.1"/>
</dbReference>
<proteinExistence type="predicted"/>
<protein>
    <submittedName>
        <fullName evidence="1">Uncharacterized protein</fullName>
    </submittedName>
</protein>
<accession>A0A097EXM4</accession>
<gene>
    <name evidence="1" type="primary">317</name>
    <name evidence="1" type="ORF">PBI_121Q_317</name>
</gene>
<organism evidence="1 2">
    <name type="scientific">Escherichia phage 121Q</name>
    <dbReference type="NCBI Taxonomy" id="1555202"/>
    <lineage>
        <taxon>Viruses</taxon>
        <taxon>Duplodnaviria</taxon>
        <taxon>Heunggongvirae</taxon>
        <taxon>Uroviricota</taxon>
        <taxon>Caudoviricetes</taxon>
        <taxon>Asteriusvirus</taxon>
        <taxon>Asteriusvirus av121Q</taxon>
    </lineage>
</organism>
<dbReference type="Proteomes" id="UP000029889">
    <property type="component" value="Segment"/>
</dbReference>
<dbReference type="EMBL" id="KM507819">
    <property type="protein sequence ID" value="AIT14207.1"/>
    <property type="molecule type" value="Genomic_DNA"/>
</dbReference>
<dbReference type="KEGG" id="vg:22111357"/>
<name>A0A097EXM4_9CAUD</name>
<evidence type="ECO:0000313" key="1">
    <source>
        <dbReference type="EMBL" id="AIT14207.1"/>
    </source>
</evidence>
<sequence length="144" mass="16072">MVLPPKLRSFIMTFSITSFADVLVLARTFGKDALEYAVSNGTLQPEQCRIIGNCKRWAVSNTIALENFNDGNNEYSVDAVFEAVDLGGIYNTNLNDVRIVRTGFGAYDVSIREAMNTGYISKDLLAHIMQLWTERNEARTILGL</sequence>
<evidence type="ECO:0000313" key="2">
    <source>
        <dbReference type="Proteomes" id="UP000029889"/>
    </source>
</evidence>